<dbReference type="AlphaFoldDB" id="C9SF16"/>
<gene>
    <name evidence="1" type="ORF">VDBG_03911</name>
</gene>
<evidence type="ECO:0000313" key="1">
    <source>
        <dbReference type="EMBL" id="EEY17802.1"/>
    </source>
</evidence>
<dbReference type="Proteomes" id="UP000008698">
    <property type="component" value="Unassembled WGS sequence"/>
</dbReference>
<dbReference type="OrthoDB" id="2687876at2759"/>
<accession>C9SF16</accession>
<evidence type="ECO:0000313" key="2">
    <source>
        <dbReference type="Proteomes" id="UP000008698"/>
    </source>
</evidence>
<dbReference type="STRING" id="526221.C9SF16"/>
<protein>
    <submittedName>
        <fullName evidence="1">Uncharacterized protein</fullName>
    </submittedName>
</protein>
<reference evidence="2" key="1">
    <citation type="journal article" date="2011" name="PLoS Pathog.">
        <title>Comparative genomics yields insights into niche adaptation of plant vascular wilt pathogens.</title>
        <authorList>
            <person name="Klosterman S.J."/>
            <person name="Subbarao K.V."/>
            <person name="Kang S."/>
            <person name="Veronese P."/>
            <person name="Gold S.E."/>
            <person name="Thomma B.P.H.J."/>
            <person name="Chen Z."/>
            <person name="Henrissat B."/>
            <person name="Lee Y.-H."/>
            <person name="Park J."/>
            <person name="Garcia-Pedrajas M.D."/>
            <person name="Barbara D.J."/>
            <person name="Anchieta A."/>
            <person name="de Jonge R."/>
            <person name="Santhanam P."/>
            <person name="Maruthachalam K."/>
            <person name="Atallah Z."/>
            <person name="Amyotte S.G."/>
            <person name="Paz Z."/>
            <person name="Inderbitzin P."/>
            <person name="Hayes R.J."/>
            <person name="Heiman D.I."/>
            <person name="Young S."/>
            <person name="Zeng Q."/>
            <person name="Engels R."/>
            <person name="Galagan J."/>
            <person name="Cuomo C.A."/>
            <person name="Dobinson K.F."/>
            <person name="Ma L.-J."/>
        </authorList>
    </citation>
    <scope>NUCLEOTIDE SEQUENCE [LARGE SCALE GENOMIC DNA]</scope>
    <source>
        <strain evidence="2">VaMs.102 / ATCC MYA-4576 / FGSC 10136</strain>
    </source>
</reference>
<name>C9SF16_VERA1</name>
<dbReference type="EMBL" id="DS985217">
    <property type="protein sequence ID" value="EEY17802.1"/>
    <property type="molecule type" value="Genomic_DNA"/>
</dbReference>
<keyword evidence="2" id="KW-1185">Reference proteome</keyword>
<proteinExistence type="predicted"/>
<sequence>MAVPKPNNTNVRLLACLVDEEDTDYSEYRFLVDRQHVKYVTTAPGTCRGAEDCRTFGPTLLSQLLPPLPIGT</sequence>
<organism evidence="2">
    <name type="scientific">Verticillium alfalfae (strain VaMs.102 / ATCC MYA-4576 / FGSC 10136)</name>
    <name type="common">Verticillium wilt of alfalfa</name>
    <name type="synonym">Verticillium albo-atrum</name>
    <dbReference type="NCBI Taxonomy" id="526221"/>
    <lineage>
        <taxon>Eukaryota</taxon>
        <taxon>Fungi</taxon>
        <taxon>Dikarya</taxon>
        <taxon>Ascomycota</taxon>
        <taxon>Pezizomycotina</taxon>
        <taxon>Sordariomycetes</taxon>
        <taxon>Hypocreomycetidae</taxon>
        <taxon>Glomerellales</taxon>
        <taxon>Plectosphaerellaceae</taxon>
        <taxon>Verticillium</taxon>
    </lineage>
</organism>
<dbReference type="KEGG" id="val:VDBG_03911"/>
<dbReference type="RefSeq" id="XP_003005958.1">
    <property type="nucleotide sequence ID" value="XM_003005912.1"/>
</dbReference>
<dbReference type="GeneID" id="9532005"/>
<dbReference type="HOGENOM" id="CLU_2724127_0_0_1"/>